<evidence type="ECO:0000256" key="3">
    <source>
        <dbReference type="ARBA" id="ARBA00022448"/>
    </source>
</evidence>
<evidence type="ECO:0000259" key="6">
    <source>
        <dbReference type="Pfam" id="PF25967"/>
    </source>
</evidence>
<keyword evidence="3" id="KW-0813">Transport</keyword>
<dbReference type="Pfam" id="PF25967">
    <property type="entry name" value="RND-MFP_C"/>
    <property type="match status" value="1"/>
</dbReference>
<proteinExistence type="inferred from homology"/>
<dbReference type="Gene3D" id="2.40.30.170">
    <property type="match status" value="1"/>
</dbReference>
<reference evidence="7" key="1">
    <citation type="journal article" date="2014" name="Int. J. Syst. Evol. Microbiol.">
        <title>Complete genome sequence of Corynebacterium casei LMG S-19264T (=DSM 44701T), isolated from a smear-ripened cheese.</title>
        <authorList>
            <consortium name="US DOE Joint Genome Institute (JGI-PGF)"/>
            <person name="Walter F."/>
            <person name="Albersmeier A."/>
            <person name="Kalinowski J."/>
            <person name="Ruckert C."/>
        </authorList>
    </citation>
    <scope>NUCLEOTIDE SEQUENCE</scope>
    <source>
        <strain evidence="7">CGMCC 1.10859</strain>
    </source>
</reference>
<dbReference type="Proteomes" id="UP000634647">
    <property type="component" value="Unassembled WGS sequence"/>
</dbReference>
<dbReference type="InterPro" id="IPR058627">
    <property type="entry name" value="MdtA-like_C"/>
</dbReference>
<keyword evidence="9" id="KW-1185">Reference proteome</keyword>
<reference evidence="7" key="3">
    <citation type="submission" date="2023-06" db="EMBL/GenBank/DDBJ databases">
        <authorList>
            <person name="Sun Q."/>
            <person name="Zhou Y."/>
        </authorList>
    </citation>
    <scope>NUCLEOTIDE SEQUENCE</scope>
    <source>
        <strain evidence="7">CGMCC 1.10859</strain>
    </source>
</reference>
<dbReference type="InterPro" id="IPR006143">
    <property type="entry name" value="RND_pump_MFP"/>
</dbReference>
<evidence type="ECO:0000259" key="4">
    <source>
        <dbReference type="Pfam" id="PF25917"/>
    </source>
</evidence>
<reference evidence="8 9" key="2">
    <citation type="submission" date="2016-10" db="EMBL/GenBank/DDBJ databases">
        <authorList>
            <person name="Varghese N."/>
            <person name="Submissions S."/>
        </authorList>
    </citation>
    <scope>NUCLEOTIDE SEQUENCE [LARGE SCALE GENOMIC DNA]</scope>
    <source>
        <strain evidence="8 9">DSM 24802</strain>
    </source>
</reference>
<protein>
    <submittedName>
        <fullName evidence="8">Membrane fusion protein, multidrug efflux system</fullName>
    </submittedName>
    <submittedName>
        <fullName evidence="7">MexH family multidrug efflux RND transporter periplasmic adaptor subunit</fullName>
    </submittedName>
</protein>
<dbReference type="InterPro" id="IPR058625">
    <property type="entry name" value="MdtA-like_BSH"/>
</dbReference>
<dbReference type="PANTHER" id="PTHR30469">
    <property type="entry name" value="MULTIDRUG RESISTANCE PROTEIN MDTA"/>
    <property type="match status" value="1"/>
</dbReference>
<evidence type="ECO:0000259" key="5">
    <source>
        <dbReference type="Pfam" id="PF25954"/>
    </source>
</evidence>
<comment type="similarity">
    <text evidence="2">Belongs to the membrane fusion protein (MFP) (TC 8.A.1) family.</text>
</comment>
<feature type="domain" description="Multidrug resistance protein MdtA-like barrel-sandwich hybrid" evidence="4">
    <location>
        <begin position="64"/>
        <end position="183"/>
    </location>
</feature>
<sequence>MLVMLGGLAILAVVLAFGFYLHVKALMASAPKPGAVTVSDTVVRPSAWQSRMKAVGTLSAVHGVELTTQVAGVIKTIAVRSGAQVRAGEVLVTLDAAPEEAQLASLQAAADLAHTTLERARRLMTGQTVTQAAIDADEANLKVKQALVDQQKALIAQKTLRAPFSGRLGILQVNLGQYLTPGTRIASLQDLRAMHDDFVVPQIDIARLSRGQPVSVRVDAYAGRVFHGQITAINSEVDLNTRNVTVRATVPNPDGLLRPGMFVHTEVTTGAPRELLTLPASAITYNSYGASVYVVVPAKTGTGKIVQQVFVTTGPTRGDQVTVLNGLKAGQTVVTSGQLKLSPGAAVRIDNAVQPPDAVHPKPAEQ</sequence>
<comment type="caution">
    <text evidence="7">The sequence shown here is derived from an EMBL/GenBank/DDBJ whole genome shotgun (WGS) entry which is preliminary data.</text>
</comment>
<evidence type="ECO:0000313" key="10">
    <source>
        <dbReference type="Proteomes" id="UP000634647"/>
    </source>
</evidence>
<accession>A0AAN4URQ6</accession>
<evidence type="ECO:0000313" key="7">
    <source>
        <dbReference type="EMBL" id="GHE02531.1"/>
    </source>
</evidence>
<feature type="domain" description="Multidrug resistance protein MdtA-like C-terminal permuted SH3" evidence="6">
    <location>
        <begin position="276"/>
        <end position="337"/>
    </location>
</feature>
<dbReference type="PANTHER" id="PTHR30469:SF11">
    <property type="entry name" value="BLL4320 PROTEIN"/>
    <property type="match status" value="1"/>
</dbReference>
<name>A0AAN4URQ6_9RHOB</name>
<evidence type="ECO:0000256" key="1">
    <source>
        <dbReference type="ARBA" id="ARBA00004196"/>
    </source>
</evidence>
<dbReference type="Pfam" id="PF25954">
    <property type="entry name" value="Beta-barrel_RND_2"/>
    <property type="match status" value="1"/>
</dbReference>
<evidence type="ECO:0000313" key="9">
    <source>
        <dbReference type="Proteomes" id="UP000199541"/>
    </source>
</evidence>
<dbReference type="SUPFAM" id="SSF111369">
    <property type="entry name" value="HlyD-like secretion proteins"/>
    <property type="match status" value="1"/>
</dbReference>
<dbReference type="GO" id="GO:0015562">
    <property type="term" value="F:efflux transmembrane transporter activity"/>
    <property type="evidence" value="ECO:0007669"/>
    <property type="project" value="TreeGrafter"/>
</dbReference>
<dbReference type="Gene3D" id="2.40.50.100">
    <property type="match status" value="1"/>
</dbReference>
<dbReference type="Gene3D" id="2.40.420.20">
    <property type="match status" value="1"/>
</dbReference>
<evidence type="ECO:0000256" key="2">
    <source>
        <dbReference type="ARBA" id="ARBA00009477"/>
    </source>
</evidence>
<dbReference type="InterPro" id="IPR058792">
    <property type="entry name" value="Beta-barrel_RND_2"/>
</dbReference>
<dbReference type="NCBIfam" id="TIGR01730">
    <property type="entry name" value="RND_mfp"/>
    <property type="match status" value="1"/>
</dbReference>
<dbReference type="Gene3D" id="1.10.287.470">
    <property type="entry name" value="Helix hairpin bin"/>
    <property type="match status" value="1"/>
</dbReference>
<dbReference type="EMBL" id="FNOB01000013">
    <property type="protein sequence ID" value="SDX28377.1"/>
    <property type="molecule type" value="Genomic_DNA"/>
</dbReference>
<comment type="subcellular location">
    <subcellularLocation>
        <location evidence="1">Cell envelope</location>
    </subcellularLocation>
</comment>
<dbReference type="FunFam" id="2.40.30.170:FF:000010">
    <property type="entry name" value="Efflux RND transporter periplasmic adaptor subunit"/>
    <property type="match status" value="1"/>
</dbReference>
<dbReference type="EMBL" id="BNAB01000009">
    <property type="protein sequence ID" value="GHE02531.1"/>
    <property type="molecule type" value="Genomic_DNA"/>
</dbReference>
<dbReference type="GO" id="GO:1990281">
    <property type="term" value="C:efflux pump complex"/>
    <property type="evidence" value="ECO:0007669"/>
    <property type="project" value="TreeGrafter"/>
</dbReference>
<dbReference type="Pfam" id="PF25917">
    <property type="entry name" value="BSH_RND"/>
    <property type="match status" value="1"/>
</dbReference>
<dbReference type="AlphaFoldDB" id="A0AAN4URQ6"/>
<dbReference type="Proteomes" id="UP000199541">
    <property type="component" value="Unassembled WGS sequence"/>
</dbReference>
<evidence type="ECO:0000313" key="8">
    <source>
        <dbReference type="EMBL" id="SDX28377.1"/>
    </source>
</evidence>
<feature type="domain" description="CusB-like beta-barrel" evidence="5">
    <location>
        <begin position="200"/>
        <end position="268"/>
    </location>
</feature>
<organism evidence="7 10">
    <name type="scientific">Allgaiera indica</name>
    <dbReference type="NCBI Taxonomy" id="765699"/>
    <lineage>
        <taxon>Bacteria</taxon>
        <taxon>Pseudomonadati</taxon>
        <taxon>Pseudomonadota</taxon>
        <taxon>Alphaproteobacteria</taxon>
        <taxon>Rhodobacterales</taxon>
        <taxon>Paracoccaceae</taxon>
        <taxon>Allgaiera</taxon>
    </lineage>
</organism>
<gene>
    <name evidence="7" type="ORF">GCM10008024_22370</name>
    <name evidence="8" type="ORF">SAMN05444006_11321</name>
</gene>